<dbReference type="PANTHER" id="PTHR46203:SF1">
    <property type="entry name" value="MITOCHONDRIAL TRANSLATION RELEASE FACTOR IN RESCUE"/>
    <property type="match status" value="1"/>
</dbReference>
<evidence type="ECO:0000256" key="4">
    <source>
        <dbReference type="ARBA" id="ARBA00023128"/>
    </source>
</evidence>
<dbReference type="PANTHER" id="PTHR46203">
    <property type="entry name" value="PROBABLE PEPTIDE CHAIN RELEASE FACTOR C12ORF65"/>
    <property type="match status" value="1"/>
</dbReference>
<feature type="compositionally biased region" description="Basic residues" evidence="5">
    <location>
        <begin position="252"/>
        <end position="261"/>
    </location>
</feature>
<comment type="subcellular location">
    <subcellularLocation>
        <location evidence="1">Mitochondrion</location>
    </subcellularLocation>
</comment>
<dbReference type="Pfam" id="PF00472">
    <property type="entry name" value="RF-1"/>
    <property type="match status" value="1"/>
</dbReference>
<dbReference type="InterPro" id="IPR052405">
    <property type="entry name" value="Mito_Transl_Release_Factor"/>
</dbReference>
<feature type="compositionally biased region" description="Basic and acidic residues" evidence="5">
    <location>
        <begin position="239"/>
        <end position="251"/>
    </location>
</feature>
<reference evidence="7 8" key="1">
    <citation type="submission" date="2024-01" db="EMBL/GenBank/DDBJ databases">
        <title>A draft genome for the cacao thread blight pathogen Marasmiellus scandens.</title>
        <authorList>
            <person name="Baruah I.K."/>
            <person name="Leung J."/>
            <person name="Bukari Y."/>
            <person name="Amoako-Attah I."/>
            <person name="Meinhardt L.W."/>
            <person name="Bailey B.A."/>
            <person name="Cohen S.P."/>
        </authorList>
    </citation>
    <scope>NUCLEOTIDE SEQUENCE [LARGE SCALE GENOMIC DNA]</scope>
    <source>
        <strain evidence="7 8">GH-19</strain>
    </source>
</reference>
<dbReference type="SUPFAM" id="SSF75620">
    <property type="entry name" value="Release factor"/>
    <property type="match status" value="1"/>
</dbReference>
<dbReference type="Gene3D" id="3.30.160.20">
    <property type="match status" value="1"/>
</dbReference>
<organism evidence="7 8">
    <name type="scientific">Marasmiellus scandens</name>
    <dbReference type="NCBI Taxonomy" id="2682957"/>
    <lineage>
        <taxon>Eukaryota</taxon>
        <taxon>Fungi</taxon>
        <taxon>Dikarya</taxon>
        <taxon>Basidiomycota</taxon>
        <taxon>Agaricomycotina</taxon>
        <taxon>Agaricomycetes</taxon>
        <taxon>Agaricomycetidae</taxon>
        <taxon>Agaricales</taxon>
        <taxon>Marasmiineae</taxon>
        <taxon>Omphalotaceae</taxon>
        <taxon>Marasmiellus</taxon>
    </lineage>
</organism>
<feature type="compositionally biased region" description="Basic and acidic residues" evidence="5">
    <location>
        <begin position="262"/>
        <end position="271"/>
    </location>
</feature>
<comment type="caution">
    <text evidence="7">The sequence shown here is derived from an EMBL/GenBank/DDBJ whole genome shotgun (WGS) entry which is preliminary data.</text>
</comment>
<dbReference type="CDD" id="cd20267">
    <property type="entry name" value="Complex1_LYR_LYRM7"/>
    <property type="match status" value="1"/>
</dbReference>
<keyword evidence="4" id="KW-0496">Mitochondrion</keyword>
<evidence type="ECO:0000256" key="2">
    <source>
        <dbReference type="ARBA" id="ARBA00010835"/>
    </source>
</evidence>
<evidence type="ECO:0000256" key="3">
    <source>
        <dbReference type="ARBA" id="ARBA00022946"/>
    </source>
</evidence>
<accession>A0ABR1JWF0</accession>
<dbReference type="InterPro" id="IPR045298">
    <property type="entry name" value="Complex1_LYR_LYRM7"/>
</dbReference>
<feature type="region of interest" description="Disordered" evidence="5">
    <location>
        <begin position="237"/>
        <end position="279"/>
    </location>
</feature>
<keyword evidence="8" id="KW-1185">Reference proteome</keyword>
<gene>
    <name evidence="7" type="ORF">VKT23_004136</name>
</gene>
<evidence type="ECO:0000313" key="7">
    <source>
        <dbReference type="EMBL" id="KAK7467075.1"/>
    </source>
</evidence>
<proteinExistence type="inferred from homology"/>
<keyword evidence="3" id="KW-0809">Transit peptide</keyword>
<evidence type="ECO:0000256" key="5">
    <source>
        <dbReference type="SAM" id="MobiDB-lite"/>
    </source>
</evidence>
<dbReference type="EMBL" id="JBANRG010000004">
    <property type="protein sequence ID" value="KAK7467075.1"/>
    <property type="molecule type" value="Genomic_DNA"/>
</dbReference>
<dbReference type="Proteomes" id="UP001498398">
    <property type="component" value="Unassembled WGS sequence"/>
</dbReference>
<dbReference type="InterPro" id="IPR045853">
    <property type="entry name" value="Pep_chain_release_fac_I_sf"/>
</dbReference>
<evidence type="ECO:0000259" key="6">
    <source>
        <dbReference type="Pfam" id="PF00472"/>
    </source>
</evidence>
<comment type="similarity">
    <text evidence="2">Belongs to the prokaryotic/mitochondrial release factor family.</text>
</comment>
<sequence length="279" mass="31419">MSISAELAASVRAAYRNLYRAASFTFLGDKPVLTAFRQKMRQDALALPPEPTAMTGYIQHTNDIATFLRRNVVQGSLTPQDSSDSREVWHLRIHGQTELGSNDSIKNPKPMKANSGINPEPVVPLDVVPASRPKYYSALKRAHSLRKVPELKEEDIEETFVRGSGPVGVIVDPLRVVAFSCTYQGGQSVNKTENNVQLLHKPTGIRVSCQESRSLSLNRRLARRLLAEKLDQLLNPGLSKEDLKKAKQRERERRRRKKAKKKDLAKQKEQNENSDLDED</sequence>
<protein>
    <recommendedName>
        <fullName evidence="6">Prokaryotic-type class I peptide chain release factors domain-containing protein</fullName>
    </recommendedName>
</protein>
<name>A0ABR1JWF0_9AGAR</name>
<evidence type="ECO:0000313" key="8">
    <source>
        <dbReference type="Proteomes" id="UP001498398"/>
    </source>
</evidence>
<dbReference type="InterPro" id="IPR000352">
    <property type="entry name" value="Pep_chain_release_fac_I"/>
</dbReference>
<evidence type="ECO:0000256" key="1">
    <source>
        <dbReference type="ARBA" id="ARBA00004173"/>
    </source>
</evidence>
<feature type="domain" description="Prokaryotic-type class I peptide chain release factors" evidence="6">
    <location>
        <begin position="174"/>
        <end position="267"/>
    </location>
</feature>